<dbReference type="InterPro" id="IPR003772">
    <property type="entry name" value="YceD"/>
</dbReference>
<proteinExistence type="predicted"/>
<organism evidence="1 2">
    <name type="scientific">Olivibacter domesticus</name>
    <name type="common">Pseudosphingobacterium domesticum</name>
    <dbReference type="NCBI Taxonomy" id="407022"/>
    <lineage>
        <taxon>Bacteria</taxon>
        <taxon>Pseudomonadati</taxon>
        <taxon>Bacteroidota</taxon>
        <taxon>Sphingobacteriia</taxon>
        <taxon>Sphingobacteriales</taxon>
        <taxon>Sphingobacteriaceae</taxon>
        <taxon>Olivibacter</taxon>
    </lineage>
</organism>
<dbReference type="AlphaFoldDB" id="A0A1H7ZP18"/>
<reference evidence="2" key="1">
    <citation type="submission" date="2016-10" db="EMBL/GenBank/DDBJ databases">
        <authorList>
            <person name="Varghese N."/>
            <person name="Submissions S."/>
        </authorList>
    </citation>
    <scope>NUCLEOTIDE SEQUENCE [LARGE SCALE GENOMIC DNA]</scope>
    <source>
        <strain evidence="2">DSM 18733</strain>
    </source>
</reference>
<evidence type="ECO:0000313" key="2">
    <source>
        <dbReference type="Proteomes" id="UP000199421"/>
    </source>
</evidence>
<dbReference type="EMBL" id="FOAF01000018">
    <property type="protein sequence ID" value="SEM60011.1"/>
    <property type="molecule type" value="Genomic_DNA"/>
</dbReference>
<evidence type="ECO:0000313" key="1">
    <source>
        <dbReference type="EMBL" id="SEM60011.1"/>
    </source>
</evidence>
<gene>
    <name evidence="1" type="ORF">SAMN05661044_05595</name>
</gene>
<name>A0A1H7ZP18_OLID1</name>
<dbReference type="Proteomes" id="UP000199421">
    <property type="component" value="Unassembled WGS sequence"/>
</dbReference>
<keyword evidence="2" id="KW-1185">Reference proteome</keyword>
<accession>A0A1H7ZP18</accession>
<dbReference type="RefSeq" id="WP_093333067.1">
    <property type="nucleotide sequence ID" value="NZ_FOAF01000018.1"/>
</dbReference>
<dbReference type="STRING" id="407022.SAMN05661044_05595"/>
<sequence>MKILNQYRIPFTGLKLGKHDFEFEVNKLFFEEFEYSIVKNGDLKISVILDKQESMMTANFHITGTIELTCDVCLSQFLKETDIKERLIVKFDEENDLSDLTDEILVLKRNEHELDLASTIYEYINLSVPYYSRCDEQGKNTSCDKVMVDKLKSLTDQKEEEEQENTDPRWDILKNIKNN</sequence>
<dbReference type="Pfam" id="PF02620">
    <property type="entry name" value="YceD"/>
    <property type="match status" value="1"/>
</dbReference>
<protein>
    <submittedName>
        <fullName evidence="1">Uncharacterized metal-binding protein YceD, DUF177 family</fullName>
    </submittedName>
</protein>
<dbReference type="OrthoDB" id="1524821at2"/>